<keyword evidence="2 6" id="KW-1003">Cell membrane</keyword>
<dbReference type="PANTHER" id="PTHR39083:SF1">
    <property type="entry name" value="CYCLIC DI-GMP-BINDING PROTEIN"/>
    <property type="match status" value="1"/>
</dbReference>
<comment type="similarity">
    <text evidence="6">Belongs to the AcsB/BcsB family.</text>
</comment>
<dbReference type="Pfam" id="PF03170">
    <property type="entry name" value="BcsB"/>
    <property type="match status" value="1"/>
</dbReference>
<keyword evidence="6" id="KW-0973">c-di-GMP</keyword>
<comment type="function">
    <text evidence="6">Binds the cellulose synthase activator, bis-(3'-5') cyclic diguanylic acid (c-di-GMP).</text>
</comment>
<evidence type="ECO:0000313" key="8">
    <source>
        <dbReference type="EMBL" id="NIX78295.1"/>
    </source>
</evidence>
<dbReference type="Gene3D" id="2.60.120.260">
    <property type="entry name" value="Galactose-binding domain-like"/>
    <property type="match status" value="2"/>
</dbReference>
<comment type="subcellular location">
    <subcellularLocation>
        <location evidence="6">Cell inner membrane</location>
    </subcellularLocation>
    <subcellularLocation>
        <location evidence="1">Cell membrane</location>
        <topology evidence="1">Single-pass membrane protein</topology>
    </subcellularLocation>
</comment>
<dbReference type="InterPro" id="IPR018513">
    <property type="entry name" value="Cell_synthase_bac"/>
</dbReference>
<feature type="compositionally biased region" description="Low complexity" evidence="7">
    <location>
        <begin position="7"/>
        <end position="44"/>
    </location>
</feature>
<feature type="compositionally biased region" description="Low complexity" evidence="7">
    <location>
        <begin position="52"/>
        <end position="78"/>
    </location>
</feature>
<evidence type="ECO:0000256" key="5">
    <source>
        <dbReference type="ARBA" id="ARBA00023136"/>
    </source>
</evidence>
<protein>
    <recommendedName>
        <fullName evidence="6">Cyclic di-GMP-binding protein</fullName>
    </recommendedName>
    <alternativeName>
        <fullName evidence="6">Cellulose synthase regulatory subunit</fullName>
    </alternativeName>
</protein>
<sequence length="826" mass="89065">MSPDKPAAPAATPVQPAAPAQFDMQAGPTVPAATPATQAPSTSPFEMAPQGRPATARPAAPTSKPTAAPATVASAARPVTRHERPILPFATLRLDGEVDTRSWSSNLTQDEAASGASISIGYQNAVVVMPEASRLRASINGEPVVDIPISSSQGIQRVIIPIRAGLLRAGQNIIRMEATQRHRTDCTVRATYELWTDVDSASTKLIFADGAPKTLRSLEDLPAVGLDATGITTIRVVAPKIYRPEIRDRLLRLVQVVALRGHYAHPVIRVMESDPGPSPVGTIKVVMGVASELRGLVAALPDAAATQPLAIMMQEAGSNAPSLIVSGPTWNDLDTAINIVGAPVLNAIGMERDRIDTASWHWPEIPTYYGNRSVRFADLGIPTQEFSGRRFRARFAINLPSDFYATDYGEATLFLDSAHTANVKPGSHVDIYVNGRISTTMTITSRGNIFRRQPVRIPMRHFKPGINQLSFEAVLLTDADERCAPGETLSETNRFALFDSTSLSIPNFGRVGRRPDLAAFSSGSFPHGDLPATVVLARPDPLNYSAAGTLLARMARDSGAPVRAQFAAAATGGDQSVLFVGSVDQLPAGLLARVNLPENLRTVWQSSPTPNRLNPPSPVTPVTESAAGQQVASAEFTITPNRIALDRGDPASTDEVRRRWADTLQRRGIIQRTLDTFKEWTEHTFNLSLASLSFEERATSTFDPPQRSTLIMAQSRGEGSGTWTLVTARTADALAEEMVRLTAPPVWAQVSGRAAALDWNDDKFEIQPATTFSFVQTQPFSFLNLRLVAANWMSINILQYALLMVACCIVLGLATHLLLSRLGRRS</sequence>
<proteinExistence type="inferred from homology"/>
<evidence type="ECO:0000256" key="4">
    <source>
        <dbReference type="ARBA" id="ARBA00022989"/>
    </source>
</evidence>
<dbReference type="EMBL" id="JAATJS010000007">
    <property type="protein sequence ID" value="NIX78295.1"/>
    <property type="molecule type" value="Genomic_DNA"/>
</dbReference>
<evidence type="ECO:0000313" key="9">
    <source>
        <dbReference type="Proteomes" id="UP000707352"/>
    </source>
</evidence>
<comment type="caution">
    <text evidence="8">The sequence shown here is derived from an EMBL/GenBank/DDBJ whole genome shotgun (WGS) entry which is preliminary data.</text>
</comment>
<accession>A0ABX0VEN8</accession>
<reference evidence="8 9" key="1">
    <citation type="submission" date="2020-03" db="EMBL/GenBank/DDBJ databases">
        <title>The genome sequence of Microvirga sp. c23x22.</title>
        <authorList>
            <person name="Zhang X."/>
        </authorList>
    </citation>
    <scope>NUCLEOTIDE SEQUENCE [LARGE SCALE GENOMIC DNA]</scope>
    <source>
        <strain evidence="9">c23x22</strain>
    </source>
</reference>
<feature type="region of interest" description="Disordered" evidence="7">
    <location>
        <begin position="1"/>
        <end position="79"/>
    </location>
</feature>
<gene>
    <name evidence="8" type="ORF">HB375_17005</name>
</gene>
<name>A0ABX0VEN8_9HYPH</name>
<evidence type="ECO:0000256" key="7">
    <source>
        <dbReference type="SAM" id="MobiDB-lite"/>
    </source>
</evidence>
<keyword evidence="3 6" id="KW-0812">Transmembrane</keyword>
<dbReference type="PANTHER" id="PTHR39083">
    <property type="entry name" value="CYCLIC DI-GMP-BINDING PROTEIN"/>
    <property type="match status" value="1"/>
</dbReference>
<keyword evidence="9" id="KW-1185">Reference proteome</keyword>
<dbReference type="Proteomes" id="UP000707352">
    <property type="component" value="Unassembled WGS sequence"/>
</dbReference>
<evidence type="ECO:0000256" key="6">
    <source>
        <dbReference type="RuleBase" id="RU365021"/>
    </source>
</evidence>
<keyword evidence="5 6" id="KW-0472">Membrane</keyword>
<comment type="pathway">
    <text evidence="6">Glycan metabolism; bacterial cellulose biosynthesis.</text>
</comment>
<dbReference type="RefSeq" id="WP_167674206.1">
    <property type="nucleotide sequence ID" value="NZ_JAATJS010000007.1"/>
</dbReference>
<evidence type="ECO:0000256" key="3">
    <source>
        <dbReference type="ARBA" id="ARBA00022692"/>
    </source>
</evidence>
<evidence type="ECO:0000256" key="2">
    <source>
        <dbReference type="ARBA" id="ARBA00022475"/>
    </source>
</evidence>
<keyword evidence="6" id="KW-0997">Cell inner membrane</keyword>
<feature type="transmembrane region" description="Helical" evidence="6">
    <location>
        <begin position="797"/>
        <end position="819"/>
    </location>
</feature>
<comment type="subunit">
    <text evidence="6">Tightly associated with the cellulose synthase catalytic subunit.</text>
</comment>
<keyword evidence="4 6" id="KW-1133">Transmembrane helix</keyword>
<keyword evidence="6" id="KW-0135">Cellulose biosynthesis</keyword>
<organism evidence="8 9">
    <name type="scientific">Microvirga terricola</name>
    <dbReference type="NCBI Taxonomy" id="2719797"/>
    <lineage>
        <taxon>Bacteria</taxon>
        <taxon>Pseudomonadati</taxon>
        <taxon>Pseudomonadota</taxon>
        <taxon>Alphaproteobacteria</taxon>
        <taxon>Hyphomicrobiales</taxon>
        <taxon>Methylobacteriaceae</taxon>
        <taxon>Microvirga</taxon>
    </lineage>
</organism>
<evidence type="ECO:0000256" key="1">
    <source>
        <dbReference type="ARBA" id="ARBA00004162"/>
    </source>
</evidence>